<organism evidence="2 3">
    <name type="scientific">Streptomyces tubercidicus</name>
    <dbReference type="NCBI Taxonomy" id="47759"/>
    <lineage>
        <taxon>Bacteria</taxon>
        <taxon>Bacillati</taxon>
        <taxon>Actinomycetota</taxon>
        <taxon>Actinomycetes</taxon>
        <taxon>Kitasatosporales</taxon>
        <taxon>Streptomycetaceae</taxon>
        <taxon>Streptomyces</taxon>
    </lineage>
</organism>
<keyword evidence="3" id="KW-1185">Reference proteome</keyword>
<comment type="caution">
    <text evidence="2">The sequence shown here is derived from an EMBL/GenBank/DDBJ whole genome shotgun (WGS) entry which is preliminary data.</text>
</comment>
<dbReference type="OrthoDB" id="4350374at2"/>
<evidence type="ECO:0000256" key="1">
    <source>
        <dbReference type="SAM" id="MobiDB-lite"/>
    </source>
</evidence>
<dbReference type="AlphaFoldDB" id="A0A640V5F3"/>
<evidence type="ECO:0000313" key="2">
    <source>
        <dbReference type="EMBL" id="GFE42251.1"/>
    </source>
</evidence>
<dbReference type="EMBL" id="BLIR01000003">
    <property type="protein sequence ID" value="GFE42251.1"/>
    <property type="molecule type" value="Genomic_DNA"/>
</dbReference>
<gene>
    <name evidence="2" type="ORF">Stube_69240</name>
</gene>
<dbReference type="Proteomes" id="UP000431826">
    <property type="component" value="Unassembled WGS sequence"/>
</dbReference>
<feature type="region of interest" description="Disordered" evidence="1">
    <location>
        <begin position="40"/>
        <end position="77"/>
    </location>
</feature>
<reference evidence="2 3" key="1">
    <citation type="submission" date="2019-12" db="EMBL/GenBank/DDBJ databases">
        <title>Whole genome shotgun sequence of Streptomyces tubercidicus NBRC 13090.</title>
        <authorList>
            <person name="Ichikawa N."/>
            <person name="Kimura A."/>
            <person name="Kitahashi Y."/>
            <person name="Komaki H."/>
            <person name="Tamura T."/>
        </authorList>
    </citation>
    <scope>NUCLEOTIDE SEQUENCE [LARGE SCALE GENOMIC DNA]</scope>
    <source>
        <strain evidence="2 3">NBRC 13090</strain>
    </source>
</reference>
<protein>
    <submittedName>
        <fullName evidence="2">Uncharacterized protein</fullName>
    </submittedName>
</protein>
<dbReference type="RefSeq" id="WP_159749505.1">
    <property type="nucleotide sequence ID" value="NZ_BLIR01000003.1"/>
</dbReference>
<accession>A0A640V5F3</accession>
<sequence>MAQLRHVTPIALLGLVLLGGGLLVLAGGADICRRWNLVPPSGAGRSPLGGARRSAGRDDLPTRVDLSIAHHSPHRFE</sequence>
<dbReference type="GeneID" id="96287962"/>
<evidence type="ECO:0000313" key="3">
    <source>
        <dbReference type="Proteomes" id="UP000431826"/>
    </source>
</evidence>
<name>A0A640V5F3_9ACTN</name>
<proteinExistence type="predicted"/>